<reference evidence="1" key="1">
    <citation type="submission" date="2024-03" db="EMBL/GenBank/DDBJ databases">
        <title>WGS assembly of Saponaria officinalis var. Norfolk2.</title>
        <authorList>
            <person name="Jenkins J."/>
            <person name="Shu S."/>
            <person name="Grimwood J."/>
            <person name="Barry K."/>
            <person name="Goodstein D."/>
            <person name="Schmutz J."/>
            <person name="Leebens-Mack J."/>
            <person name="Osbourn A."/>
        </authorList>
    </citation>
    <scope>NUCLEOTIDE SEQUENCE [LARGE SCALE GENOMIC DNA]</scope>
    <source>
        <strain evidence="1">JIC</strain>
    </source>
</reference>
<dbReference type="EMBL" id="JBDFQZ010000006">
    <property type="protein sequence ID" value="KAK9714492.1"/>
    <property type="molecule type" value="Genomic_DNA"/>
</dbReference>
<dbReference type="SUPFAM" id="SSF55144">
    <property type="entry name" value="LigT-like"/>
    <property type="match status" value="1"/>
</dbReference>
<accession>A0AAW1K9C0</accession>
<sequence length="179" mass="19964">MGSETEAYSVWGLPTEEVRNKVKNVMQTLANEFNGPEFEPHVTLVGAIKLTPDDALSMFKSACVDLKSYDAQCKGVVTGSFPNQCVLLLLDSIPQVVAASDHCCGHFGYERPSPYMPHMSLLYADLTEDEKKKAQERANALDDSIGNMSFTVKRIALYKTDTEDKTLKSWEKVAEYELE</sequence>
<dbReference type="PANTHER" id="PTHR28141:SF1">
    <property type="entry name" value="2',3'-CYCLIC-NUCLEOTIDE 3'-PHOSPHODIESTERASE"/>
    <property type="match status" value="1"/>
</dbReference>
<organism evidence="1 2">
    <name type="scientific">Saponaria officinalis</name>
    <name type="common">Common soapwort</name>
    <name type="synonym">Lychnis saponaria</name>
    <dbReference type="NCBI Taxonomy" id="3572"/>
    <lineage>
        <taxon>Eukaryota</taxon>
        <taxon>Viridiplantae</taxon>
        <taxon>Streptophyta</taxon>
        <taxon>Embryophyta</taxon>
        <taxon>Tracheophyta</taxon>
        <taxon>Spermatophyta</taxon>
        <taxon>Magnoliopsida</taxon>
        <taxon>eudicotyledons</taxon>
        <taxon>Gunneridae</taxon>
        <taxon>Pentapetalae</taxon>
        <taxon>Caryophyllales</taxon>
        <taxon>Caryophyllaceae</taxon>
        <taxon>Caryophylleae</taxon>
        <taxon>Saponaria</taxon>
    </lineage>
</organism>
<gene>
    <name evidence="1" type="ORF">RND81_06G098600</name>
</gene>
<dbReference type="AlphaFoldDB" id="A0AAW1K9C0"/>
<comment type="caution">
    <text evidence="1">The sequence shown here is derived from an EMBL/GenBank/DDBJ whole genome shotgun (WGS) entry which is preliminary data.</text>
</comment>
<keyword evidence="2" id="KW-1185">Reference proteome</keyword>
<dbReference type="Pfam" id="PF13563">
    <property type="entry name" value="2_5_RNA_ligase2"/>
    <property type="match status" value="1"/>
</dbReference>
<protein>
    <recommendedName>
        <fullName evidence="3">Cyclic phosphodiesterase</fullName>
    </recommendedName>
</protein>
<evidence type="ECO:0000313" key="1">
    <source>
        <dbReference type="EMBL" id="KAK9714492.1"/>
    </source>
</evidence>
<dbReference type="Proteomes" id="UP001443914">
    <property type="component" value="Unassembled WGS sequence"/>
</dbReference>
<dbReference type="InterPro" id="IPR009097">
    <property type="entry name" value="Cyclic_Pdiesterase"/>
</dbReference>
<proteinExistence type="predicted"/>
<dbReference type="GO" id="GO:0004113">
    <property type="term" value="F:2',3'-cyclic-nucleotide 3'-phosphodiesterase activity"/>
    <property type="evidence" value="ECO:0007669"/>
    <property type="project" value="TreeGrafter"/>
</dbReference>
<dbReference type="GO" id="GO:0009187">
    <property type="term" value="P:cyclic nucleotide metabolic process"/>
    <property type="evidence" value="ECO:0007669"/>
    <property type="project" value="TreeGrafter"/>
</dbReference>
<dbReference type="FunFam" id="3.90.1140.10:FF:000007">
    <property type="entry name" value="Cyclic phosphodiesterase"/>
    <property type="match status" value="1"/>
</dbReference>
<dbReference type="PANTHER" id="PTHR28141">
    <property type="entry name" value="2',3'-CYCLIC-NUCLEOTIDE 3'-PHOSPHODIESTERASE"/>
    <property type="match status" value="1"/>
</dbReference>
<dbReference type="PIRSF" id="PIRSF017903">
    <property type="entry name" value="CPDase_plant"/>
    <property type="match status" value="1"/>
</dbReference>
<dbReference type="InterPro" id="IPR012386">
    <property type="entry name" value="Cyclic-nucl_3Pdiesterase"/>
</dbReference>
<evidence type="ECO:0008006" key="3">
    <source>
        <dbReference type="Google" id="ProtNLM"/>
    </source>
</evidence>
<name>A0AAW1K9C0_SAPOF</name>
<dbReference type="Gene3D" id="3.90.1140.10">
    <property type="entry name" value="Cyclic phosphodiesterase"/>
    <property type="match status" value="1"/>
</dbReference>
<evidence type="ECO:0000313" key="2">
    <source>
        <dbReference type="Proteomes" id="UP001443914"/>
    </source>
</evidence>